<name>A0ACC0WV56_9STRA</name>
<proteinExistence type="predicted"/>
<dbReference type="EMBL" id="CM047580">
    <property type="protein sequence ID" value="KAI9922472.1"/>
    <property type="molecule type" value="Genomic_DNA"/>
</dbReference>
<evidence type="ECO:0000313" key="2">
    <source>
        <dbReference type="Proteomes" id="UP001163321"/>
    </source>
</evidence>
<protein>
    <submittedName>
        <fullName evidence="1">Uncharacterized protein</fullName>
    </submittedName>
</protein>
<organism evidence="1 2">
    <name type="scientific">Peronosclerospora sorghi</name>
    <dbReference type="NCBI Taxonomy" id="230839"/>
    <lineage>
        <taxon>Eukaryota</taxon>
        <taxon>Sar</taxon>
        <taxon>Stramenopiles</taxon>
        <taxon>Oomycota</taxon>
        <taxon>Peronosporomycetes</taxon>
        <taxon>Peronosporales</taxon>
        <taxon>Peronosporaceae</taxon>
        <taxon>Peronosclerospora</taxon>
    </lineage>
</organism>
<dbReference type="Proteomes" id="UP001163321">
    <property type="component" value="Chromosome 1"/>
</dbReference>
<accession>A0ACC0WV56</accession>
<evidence type="ECO:0000313" key="1">
    <source>
        <dbReference type="EMBL" id="KAI9922472.1"/>
    </source>
</evidence>
<comment type="caution">
    <text evidence="1">The sequence shown here is derived from an EMBL/GenBank/DDBJ whole genome shotgun (WGS) entry which is preliminary data.</text>
</comment>
<keyword evidence="2" id="KW-1185">Reference proteome</keyword>
<gene>
    <name evidence="1" type="ORF">PsorP6_001708</name>
</gene>
<reference evidence="1 2" key="1">
    <citation type="journal article" date="2022" name="bioRxiv">
        <title>The genome of the oomycete Peronosclerospora sorghi, a cosmopolitan pathogen of maize and sorghum, is inflated with dispersed pseudogenes.</title>
        <authorList>
            <person name="Fletcher K."/>
            <person name="Martin F."/>
            <person name="Isakeit T."/>
            <person name="Cavanaugh K."/>
            <person name="Magill C."/>
            <person name="Michelmore R."/>
        </authorList>
    </citation>
    <scope>NUCLEOTIDE SEQUENCE [LARGE SCALE GENOMIC DNA]</scope>
    <source>
        <strain evidence="1">P6</strain>
    </source>
</reference>
<sequence length="490" mass="53716">MRTSLFVLATIATSAVAESDERVGSYSPAPLTDDKKKLLHDTLVSNNYENSVGSTRVCYTDIISLETQIVAGTNNKFHISGCSVNSMSEGECSQQTLTSCTVMEYDVIIFEPLFTGKPQVSNIQQHPSEQHPSEQHPSEQHPSEPVHPYQQTPLTHENKELLKDTLAGTNYANSVGTTRVCYKEIESLFTQDVDGGSNLKYTISGCSVPKSDGRCSEETRQSCTLAEFDVIIYQQTGDTSAKVTDIEEHKKVPQGDYQPTPLTHDAKELLKHGLESNNYTSSVGNTRVCYKDIISLETQTVDGTNFKFTISGCSVTVSEGKCSHPTLASCTLTQYDVTIYQPPNTKAVQVTNIQPTPRFQPSTLTNDKVQLLKTALTGNNYASSVGDMRVCYKNVTSLEEEKNDGTYYLFTLFGCQVPVCDEGACSDQTLTSCQVKEYTVTIYDSTDSSATQSGTLQVTSIIEVVEFHPDNSQQNYALPDPAVSLTNNAN</sequence>